<feature type="transmembrane region" description="Helical" evidence="2">
    <location>
        <begin position="76"/>
        <end position="97"/>
    </location>
</feature>
<protein>
    <recommendedName>
        <fullName evidence="5">Transmembrane protein</fullName>
    </recommendedName>
</protein>
<feature type="transmembrane region" description="Helical" evidence="2">
    <location>
        <begin position="172"/>
        <end position="194"/>
    </location>
</feature>
<comment type="caution">
    <text evidence="3">The sequence shown here is derived from an EMBL/GenBank/DDBJ whole genome shotgun (WGS) entry which is preliminary data.</text>
</comment>
<organism evidence="3 4">
    <name type="scientific">Phytophthora pseudosyringae</name>
    <dbReference type="NCBI Taxonomy" id="221518"/>
    <lineage>
        <taxon>Eukaryota</taxon>
        <taxon>Sar</taxon>
        <taxon>Stramenopiles</taxon>
        <taxon>Oomycota</taxon>
        <taxon>Peronosporomycetes</taxon>
        <taxon>Peronosporales</taxon>
        <taxon>Peronosporaceae</taxon>
        <taxon>Phytophthora</taxon>
    </lineage>
</organism>
<evidence type="ECO:0008006" key="5">
    <source>
        <dbReference type="Google" id="ProtNLM"/>
    </source>
</evidence>
<feature type="region of interest" description="Disordered" evidence="1">
    <location>
        <begin position="315"/>
        <end position="335"/>
    </location>
</feature>
<feature type="transmembrane region" description="Helical" evidence="2">
    <location>
        <begin position="117"/>
        <end position="136"/>
    </location>
</feature>
<feature type="compositionally biased region" description="Basic and acidic residues" evidence="1">
    <location>
        <begin position="376"/>
        <end position="385"/>
    </location>
</feature>
<reference evidence="3" key="1">
    <citation type="submission" date="2021-02" db="EMBL/GenBank/DDBJ databases">
        <authorList>
            <person name="Palmer J.M."/>
        </authorList>
    </citation>
    <scope>NUCLEOTIDE SEQUENCE</scope>
    <source>
        <strain evidence="3">SCRP734</strain>
    </source>
</reference>
<feature type="transmembrane region" description="Helical" evidence="2">
    <location>
        <begin position="233"/>
        <end position="252"/>
    </location>
</feature>
<name>A0A8T1VWU2_9STRA</name>
<feature type="transmembrane region" description="Helical" evidence="2">
    <location>
        <begin position="143"/>
        <end position="166"/>
    </location>
</feature>
<keyword evidence="2" id="KW-1133">Transmembrane helix</keyword>
<accession>A0A8T1VWU2</accession>
<evidence type="ECO:0000313" key="3">
    <source>
        <dbReference type="EMBL" id="KAG7385795.1"/>
    </source>
</evidence>
<keyword evidence="2" id="KW-0472">Membrane</keyword>
<keyword evidence="4" id="KW-1185">Reference proteome</keyword>
<evidence type="ECO:0000256" key="2">
    <source>
        <dbReference type="SAM" id="Phobius"/>
    </source>
</evidence>
<feature type="transmembrane region" description="Helical" evidence="2">
    <location>
        <begin position="48"/>
        <end position="69"/>
    </location>
</feature>
<proteinExistence type="predicted"/>
<evidence type="ECO:0000256" key="1">
    <source>
        <dbReference type="SAM" id="MobiDB-lite"/>
    </source>
</evidence>
<feature type="transmembrane region" description="Helical" evidence="2">
    <location>
        <begin position="206"/>
        <end position="227"/>
    </location>
</feature>
<sequence length="385" mass="41850">MNPIGDDQHVNLDFDSNGTLLPMDTGMEHSTRSLPSSKLESWSFKARIFLKQAAGLLIFHHVNAVVAIAGTVLAMLFLASVALVLCWSTTLWLLLALVELTNFSVSFIPSRPSILRIFGYFALIGVLVGLAVLRFYELTGLCVLMAIGLTGPLLFTLVTTIMPVLVREDARLAAFVGPMTSFSSALCANSEVCIERFVIRKSIDRCVFFPLLAMTPRAWVGFLYFAVLKVTVGLLSVGVLLFAVAEPVWSIINSGKMPFLIKHASFHDDPIVRIGSMVFFWALGTAAMPTVATLSVKLTLYISGEWESDQGEMISEHDQKEDGAGISSIPEAPKYEPRAPSFVQVAPGKRIPLLAVTNLGTWSTDPLTCPSGSAPREARSIEPAE</sequence>
<dbReference type="EMBL" id="JAGDFM010000114">
    <property type="protein sequence ID" value="KAG7385795.1"/>
    <property type="molecule type" value="Genomic_DNA"/>
</dbReference>
<keyword evidence="2" id="KW-0812">Transmembrane</keyword>
<gene>
    <name evidence="3" type="ORF">PHYPSEUDO_001040</name>
</gene>
<feature type="region of interest" description="Disordered" evidence="1">
    <location>
        <begin position="365"/>
        <end position="385"/>
    </location>
</feature>
<evidence type="ECO:0000313" key="4">
    <source>
        <dbReference type="Proteomes" id="UP000694044"/>
    </source>
</evidence>
<dbReference type="Proteomes" id="UP000694044">
    <property type="component" value="Unassembled WGS sequence"/>
</dbReference>
<dbReference type="AlphaFoldDB" id="A0A8T1VWU2"/>